<dbReference type="AlphaFoldDB" id="A0AAV0Z5M2"/>
<dbReference type="EMBL" id="OX451735">
    <property type="protein sequence ID" value="CAI8592698.1"/>
    <property type="molecule type" value="Genomic_DNA"/>
</dbReference>
<dbReference type="Pfam" id="PF13966">
    <property type="entry name" value="zf-RVT"/>
    <property type="match status" value="1"/>
</dbReference>
<sequence length="187" mass="22327">MSVMNVMVGMNSSWVIKYIMDLRGITTQYKQIWDNMLQNRKFNMKKIYDAMIDDNTRVTWRYLFKNNCARPRANHVAWLIFHGKLGTKNRLSHFGLIKENFSSLCKTDDESIRHLFFECRITNNIWKYILKWQEVNHVPGSWQDELNWVIKFTARNGWRVNMMKLALSETLGWGSTNLRDHIAKLMC</sequence>
<evidence type="ECO:0000313" key="3">
    <source>
        <dbReference type="Proteomes" id="UP001157006"/>
    </source>
</evidence>
<feature type="domain" description="Reverse transcriptase zinc-binding" evidence="1">
    <location>
        <begin position="42"/>
        <end position="126"/>
    </location>
</feature>
<gene>
    <name evidence="2" type="ORF">VFH_I054280</name>
</gene>
<protein>
    <recommendedName>
        <fullName evidence="1">Reverse transcriptase zinc-binding domain-containing protein</fullName>
    </recommendedName>
</protein>
<evidence type="ECO:0000313" key="2">
    <source>
        <dbReference type="EMBL" id="CAI8592698.1"/>
    </source>
</evidence>
<accession>A0AAV0Z5M2</accession>
<dbReference type="InterPro" id="IPR026960">
    <property type="entry name" value="RVT-Znf"/>
</dbReference>
<keyword evidence="3" id="KW-1185">Reference proteome</keyword>
<dbReference type="Proteomes" id="UP001157006">
    <property type="component" value="Chromosome 1S"/>
</dbReference>
<evidence type="ECO:0000259" key="1">
    <source>
        <dbReference type="Pfam" id="PF13966"/>
    </source>
</evidence>
<name>A0AAV0Z5M2_VICFA</name>
<organism evidence="2 3">
    <name type="scientific">Vicia faba</name>
    <name type="common">Broad bean</name>
    <name type="synonym">Faba vulgaris</name>
    <dbReference type="NCBI Taxonomy" id="3906"/>
    <lineage>
        <taxon>Eukaryota</taxon>
        <taxon>Viridiplantae</taxon>
        <taxon>Streptophyta</taxon>
        <taxon>Embryophyta</taxon>
        <taxon>Tracheophyta</taxon>
        <taxon>Spermatophyta</taxon>
        <taxon>Magnoliopsida</taxon>
        <taxon>eudicotyledons</taxon>
        <taxon>Gunneridae</taxon>
        <taxon>Pentapetalae</taxon>
        <taxon>rosids</taxon>
        <taxon>fabids</taxon>
        <taxon>Fabales</taxon>
        <taxon>Fabaceae</taxon>
        <taxon>Papilionoideae</taxon>
        <taxon>50 kb inversion clade</taxon>
        <taxon>NPAAA clade</taxon>
        <taxon>Hologalegina</taxon>
        <taxon>IRL clade</taxon>
        <taxon>Fabeae</taxon>
        <taxon>Vicia</taxon>
    </lineage>
</organism>
<reference evidence="2 3" key="1">
    <citation type="submission" date="2023-01" db="EMBL/GenBank/DDBJ databases">
        <authorList>
            <person name="Kreplak J."/>
        </authorList>
    </citation>
    <scope>NUCLEOTIDE SEQUENCE [LARGE SCALE GENOMIC DNA]</scope>
</reference>
<proteinExistence type="predicted"/>